<dbReference type="GO" id="GO:0008233">
    <property type="term" value="F:peptidase activity"/>
    <property type="evidence" value="ECO:0007669"/>
    <property type="project" value="UniProtKB-KW"/>
</dbReference>
<comment type="caution">
    <text evidence="1">The sequence shown here is derived from an EMBL/GenBank/DDBJ whole genome shotgun (WGS) entry which is preliminary data.</text>
</comment>
<dbReference type="InterPro" id="IPR011969">
    <property type="entry name" value="Clan_AA_Asp_peptidase_C"/>
</dbReference>
<keyword evidence="2" id="KW-1185">Reference proteome</keyword>
<dbReference type="RefSeq" id="WP_184019659.1">
    <property type="nucleotide sequence ID" value="NZ_JACIJC010000004.1"/>
</dbReference>
<dbReference type="Pfam" id="PF13650">
    <property type="entry name" value="Asp_protease_2"/>
    <property type="match status" value="1"/>
</dbReference>
<keyword evidence="1" id="KW-0378">Hydrolase</keyword>
<dbReference type="Gene3D" id="2.40.70.10">
    <property type="entry name" value="Acid Proteases"/>
    <property type="match status" value="1"/>
</dbReference>
<dbReference type="GO" id="GO:0006508">
    <property type="term" value="P:proteolysis"/>
    <property type="evidence" value="ECO:0007669"/>
    <property type="project" value="UniProtKB-KW"/>
</dbReference>
<organism evidence="1 2">
    <name type="scientific">Sphingobium boeckii</name>
    <dbReference type="NCBI Taxonomy" id="1082345"/>
    <lineage>
        <taxon>Bacteria</taxon>
        <taxon>Pseudomonadati</taxon>
        <taxon>Pseudomonadota</taxon>
        <taxon>Alphaproteobacteria</taxon>
        <taxon>Sphingomonadales</taxon>
        <taxon>Sphingomonadaceae</taxon>
        <taxon>Sphingobium</taxon>
    </lineage>
</organism>
<gene>
    <name evidence="1" type="ORF">FHS49_002878</name>
</gene>
<evidence type="ECO:0000313" key="1">
    <source>
        <dbReference type="EMBL" id="MBB5686854.1"/>
    </source>
</evidence>
<protein>
    <submittedName>
        <fullName evidence="1">Aspartyl protease family protein</fullName>
    </submittedName>
</protein>
<sequence>MMKVLYMSGMLALALIAFMPRGDGGTLGKQEVRAAMSPEASERPDDMAGNGIAEVVLKRASDGHYYARAEVNGAEIRFLVDSGASIVALSREDAARAGIPVNDGEFTDVARTASGTVPLKPVMIDRISIGPVVAERVRAAVLPGEGISLLGQSFLTRIRQVEISNGEMRLR</sequence>
<dbReference type="InterPro" id="IPR034122">
    <property type="entry name" value="Retropepsin-like_bacterial"/>
</dbReference>
<dbReference type="SUPFAM" id="SSF50630">
    <property type="entry name" value="Acid proteases"/>
    <property type="match status" value="1"/>
</dbReference>
<evidence type="ECO:0000313" key="2">
    <source>
        <dbReference type="Proteomes" id="UP000549617"/>
    </source>
</evidence>
<keyword evidence="1" id="KW-0645">Protease</keyword>
<dbReference type="EMBL" id="JACIJC010000004">
    <property type="protein sequence ID" value="MBB5686854.1"/>
    <property type="molecule type" value="Genomic_DNA"/>
</dbReference>
<name>A0A7W9EF99_9SPHN</name>
<dbReference type="AlphaFoldDB" id="A0A7W9EF99"/>
<proteinExistence type="predicted"/>
<dbReference type="InterPro" id="IPR021109">
    <property type="entry name" value="Peptidase_aspartic_dom_sf"/>
</dbReference>
<dbReference type="NCBIfam" id="TIGR02281">
    <property type="entry name" value="clan_AA_DTGA"/>
    <property type="match status" value="1"/>
</dbReference>
<accession>A0A7W9EF99</accession>
<dbReference type="CDD" id="cd05483">
    <property type="entry name" value="retropepsin_like_bacteria"/>
    <property type="match status" value="1"/>
</dbReference>
<reference evidence="1 2" key="1">
    <citation type="submission" date="2020-08" db="EMBL/GenBank/DDBJ databases">
        <title>Genomic Encyclopedia of Type Strains, Phase IV (KMG-IV): sequencing the most valuable type-strain genomes for metagenomic binning, comparative biology and taxonomic classification.</title>
        <authorList>
            <person name="Goeker M."/>
        </authorList>
    </citation>
    <scope>NUCLEOTIDE SEQUENCE [LARGE SCALE GENOMIC DNA]</scope>
    <source>
        <strain evidence="1 2">DSM 25079</strain>
    </source>
</reference>
<dbReference type="Proteomes" id="UP000549617">
    <property type="component" value="Unassembled WGS sequence"/>
</dbReference>